<dbReference type="EMBL" id="JBHTCH010000014">
    <property type="protein sequence ID" value="MFC7360693.1"/>
    <property type="molecule type" value="Genomic_DNA"/>
</dbReference>
<dbReference type="Proteomes" id="UP001596524">
    <property type="component" value="Unassembled WGS sequence"/>
</dbReference>
<evidence type="ECO:0000313" key="6">
    <source>
        <dbReference type="Proteomes" id="UP001596524"/>
    </source>
</evidence>
<feature type="domain" description="Thiamine phosphate synthase/TenI" evidence="4">
    <location>
        <begin position="6"/>
        <end position="168"/>
    </location>
</feature>
<evidence type="ECO:0000256" key="3">
    <source>
        <dbReference type="ARBA" id="ARBA00022977"/>
    </source>
</evidence>
<evidence type="ECO:0000256" key="1">
    <source>
        <dbReference type="ARBA" id="ARBA00003814"/>
    </source>
</evidence>
<reference evidence="6" key="1">
    <citation type="journal article" date="2019" name="Int. J. Syst. Evol. Microbiol.">
        <title>The Global Catalogue of Microorganisms (GCM) 10K type strain sequencing project: providing services to taxonomists for standard genome sequencing and annotation.</title>
        <authorList>
            <consortium name="The Broad Institute Genomics Platform"/>
            <consortium name="The Broad Institute Genome Sequencing Center for Infectious Disease"/>
            <person name="Wu L."/>
            <person name="Ma J."/>
        </authorList>
    </citation>
    <scope>NUCLEOTIDE SEQUENCE [LARGE SCALE GENOMIC DNA]</scope>
    <source>
        <strain evidence="6">FCH27</strain>
    </source>
</reference>
<organism evidence="5 6">
    <name type="scientific">Nocardioides astragali</name>
    <dbReference type="NCBI Taxonomy" id="1776736"/>
    <lineage>
        <taxon>Bacteria</taxon>
        <taxon>Bacillati</taxon>
        <taxon>Actinomycetota</taxon>
        <taxon>Actinomycetes</taxon>
        <taxon>Propionibacteriales</taxon>
        <taxon>Nocardioidaceae</taxon>
        <taxon>Nocardioides</taxon>
    </lineage>
</organism>
<dbReference type="InterPro" id="IPR013785">
    <property type="entry name" value="Aldolase_TIM"/>
</dbReference>
<dbReference type="PANTHER" id="PTHR20857">
    <property type="entry name" value="THIAMINE-PHOSPHATE PYROPHOSPHORYLASE"/>
    <property type="match status" value="1"/>
</dbReference>
<evidence type="ECO:0000259" key="4">
    <source>
        <dbReference type="Pfam" id="PF02581"/>
    </source>
</evidence>
<accession>A0ABW2N167</accession>
<dbReference type="Pfam" id="PF02581">
    <property type="entry name" value="TMP-TENI"/>
    <property type="match status" value="1"/>
</dbReference>
<keyword evidence="3" id="KW-0784">Thiamine biosynthesis</keyword>
<keyword evidence="6" id="KW-1185">Reference proteome</keyword>
<dbReference type="InterPro" id="IPR022998">
    <property type="entry name" value="ThiamineP_synth_TenI"/>
</dbReference>
<name>A0ABW2N167_9ACTN</name>
<comment type="caution">
    <text evidence="5">The sequence shown here is derived from an EMBL/GenBank/DDBJ whole genome shotgun (WGS) entry which is preliminary data.</text>
</comment>
<evidence type="ECO:0000256" key="2">
    <source>
        <dbReference type="ARBA" id="ARBA00004948"/>
    </source>
</evidence>
<dbReference type="RefSeq" id="WP_255888777.1">
    <property type="nucleotide sequence ID" value="NZ_JAFMZM010000001.1"/>
</dbReference>
<sequence>MIPRLVLLTDRSQLALGRGLSRTVTECVEAGLRAVVVREHDLEPAARTALVRELTELPGLLVISSRIHGAAADGLHLAARQRAPQHGRWGRSCHSRQAVARSAAEGASWATLSPYAESASKPGRGSVLAPADLAGHPIPVLALSGIGPHNAAGAVAAGAHGVAVMGAVMRADDPAGVVAELLAALVDVPGRDGLR</sequence>
<protein>
    <submittedName>
        <fullName evidence="5">Thiamine phosphate synthase</fullName>
    </submittedName>
</protein>
<dbReference type="SUPFAM" id="SSF51391">
    <property type="entry name" value="Thiamin phosphate synthase"/>
    <property type="match status" value="1"/>
</dbReference>
<dbReference type="InterPro" id="IPR036206">
    <property type="entry name" value="ThiamineP_synth_sf"/>
</dbReference>
<evidence type="ECO:0000313" key="5">
    <source>
        <dbReference type="EMBL" id="MFC7360693.1"/>
    </source>
</evidence>
<comment type="function">
    <text evidence="1">Condenses 4-methyl-5-(beta-hydroxyethyl)thiazole monophosphate (THZ-P) and 2-methyl-4-amino-5-hydroxymethyl pyrimidine pyrophosphate (HMP-PP) to form thiamine monophosphate (TMP).</text>
</comment>
<dbReference type="Gene3D" id="3.20.20.70">
    <property type="entry name" value="Aldolase class I"/>
    <property type="match status" value="1"/>
</dbReference>
<gene>
    <name evidence="5" type="ORF">ACFQO6_10460</name>
</gene>
<dbReference type="PANTHER" id="PTHR20857:SF23">
    <property type="entry name" value="THIAMINE BIOSYNTHETIC BIFUNCTIONAL ENZYME"/>
    <property type="match status" value="1"/>
</dbReference>
<comment type="pathway">
    <text evidence="2">Cofactor biosynthesis; thiamine diphosphate biosynthesis.</text>
</comment>
<dbReference type="CDD" id="cd00564">
    <property type="entry name" value="TMP_TenI"/>
    <property type="match status" value="1"/>
</dbReference>
<proteinExistence type="predicted"/>